<evidence type="ECO:0000256" key="2">
    <source>
        <dbReference type="ARBA" id="ARBA00022491"/>
    </source>
</evidence>
<evidence type="ECO:0000256" key="6">
    <source>
        <dbReference type="ARBA" id="ARBA00023163"/>
    </source>
</evidence>
<evidence type="ECO:0000256" key="7">
    <source>
        <dbReference type="ARBA" id="ARBA00023242"/>
    </source>
</evidence>
<feature type="compositionally biased region" description="Basic residues" evidence="11">
    <location>
        <begin position="321"/>
        <end position="332"/>
    </location>
</feature>
<name>A0A401RR44_CHIPU</name>
<evidence type="ECO:0000256" key="3">
    <source>
        <dbReference type="ARBA" id="ARBA00022737"/>
    </source>
</evidence>
<evidence type="ECO:0000256" key="1">
    <source>
        <dbReference type="ARBA" id="ARBA00004123"/>
    </source>
</evidence>
<evidence type="ECO:0000259" key="13">
    <source>
        <dbReference type="PROSITE" id="PS51293"/>
    </source>
</evidence>
<feature type="compositionally biased region" description="Polar residues" evidence="11">
    <location>
        <begin position="67"/>
        <end position="78"/>
    </location>
</feature>
<sequence>MEKQIKKGHRTPEMNVPKDGSPVPIGVRSYKDHWLTKRTTLITPTAMPVMMEKSGSAGILSRGTRMKSINNGSNNGSQHPRHSEEESSDEERSHGTMSAVSIEWKKRDQHSLHDSMIRVGSDYQAVVPECHPDSAARFSEKDTKGMLVWSPNHNISDAKLDEYIAMAKEKHGYNIEQALGMLLWHKHDVDKSLADLANFTPFPDEWTVEDKVLFEQAFSFHGKSFQRIQQMLPDKLISSLVKYYYSWKKTRTRTSVMDRQARKLVHKKEREDSNDEAEEVTVQIADDSDYEPDVKRERSGEQKPTSGKSVTVKRESQSIQYRHHPPRSKRRPPKDMYLSQDEVAGVSANPNAATISLRQLESQLISIKRQVQTIKQINSSLKQTLDGGIDKLRPPESNLKLNSRWTTEEQLLAVQGIRKYGRNFQAIAEVIGNKTLAQVKTFFISYRRRFNLEEILQEWEAEQEVQGNAGSLSGLDDGGACNPSLASSEEEEEEEAEVQVTPVLAAPAPPAPTPAATPVTPTTLSQPPPLLRPSLPAAPALHRQPPPLQQGRFLLSRPPLNQPPPPLIRPAVALPPGARPNPRPILSSVSSQPLPSLIGIQLESSSSSAH</sequence>
<dbReference type="GO" id="GO:0000118">
    <property type="term" value="C:histone deacetylase complex"/>
    <property type="evidence" value="ECO:0007669"/>
    <property type="project" value="TreeGrafter"/>
</dbReference>
<dbReference type="STRING" id="137246.A0A401RR44"/>
<feature type="compositionally biased region" description="Low complexity" evidence="11">
    <location>
        <begin position="516"/>
        <end position="525"/>
    </location>
</feature>
<proteinExistence type="inferred from homology"/>
<feature type="compositionally biased region" description="Basic and acidic residues" evidence="11">
    <location>
        <begin position="81"/>
        <end position="94"/>
    </location>
</feature>
<dbReference type="CDD" id="cd00167">
    <property type="entry name" value="SANT"/>
    <property type="match status" value="1"/>
</dbReference>
<dbReference type="Gene3D" id="4.10.1240.50">
    <property type="match status" value="1"/>
</dbReference>
<dbReference type="GO" id="GO:0005667">
    <property type="term" value="C:transcription regulator complex"/>
    <property type="evidence" value="ECO:0007669"/>
    <property type="project" value="TreeGrafter"/>
</dbReference>
<dbReference type="FunFam" id="1.20.58.1880:FF:000001">
    <property type="entry name" value="REST corepressor 1"/>
    <property type="match status" value="1"/>
</dbReference>
<evidence type="ECO:0000256" key="8">
    <source>
        <dbReference type="ARBA" id="ARBA00037180"/>
    </source>
</evidence>
<comment type="caution">
    <text evidence="14">The sequence shown here is derived from an EMBL/GenBank/DDBJ whole genome shotgun (WGS) entry which is preliminary data.</text>
</comment>
<protein>
    <recommendedName>
        <fullName evidence="10">REST corepressor 2</fullName>
    </recommendedName>
</protein>
<feature type="compositionally biased region" description="Basic and acidic residues" evidence="11">
    <location>
        <begin position="292"/>
        <end position="301"/>
    </location>
</feature>
<dbReference type="PROSITE" id="PS51156">
    <property type="entry name" value="ELM2"/>
    <property type="match status" value="1"/>
</dbReference>
<keyword evidence="6" id="KW-0804">Transcription</keyword>
<evidence type="ECO:0000256" key="11">
    <source>
        <dbReference type="SAM" id="MobiDB-lite"/>
    </source>
</evidence>
<dbReference type="SMART" id="SM00717">
    <property type="entry name" value="SANT"/>
    <property type="match status" value="2"/>
</dbReference>
<evidence type="ECO:0000313" key="15">
    <source>
        <dbReference type="Proteomes" id="UP000287033"/>
    </source>
</evidence>
<keyword evidence="15" id="KW-1185">Reference proteome</keyword>
<dbReference type="Pfam" id="PF20878">
    <property type="entry name" value="REST_helical"/>
    <property type="match status" value="1"/>
</dbReference>
<dbReference type="PROSITE" id="PS51293">
    <property type="entry name" value="SANT"/>
    <property type="match status" value="2"/>
</dbReference>
<dbReference type="InterPro" id="IPR001005">
    <property type="entry name" value="SANT/Myb"/>
</dbReference>
<feature type="compositionally biased region" description="Acidic residues" evidence="11">
    <location>
        <begin position="488"/>
        <end position="497"/>
    </location>
</feature>
<feature type="region of interest" description="Disordered" evidence="11">
    <location>
        <begin position="467"/>
        <end position="592"/>
    </location>
</feature>
<feature type="domain" description="ELM2" evidence="12">
    <location>
        <begin position="115"/>
        <end position="200"/>
    </location>
</feature>
<dbReference type="Gene3D" id="1.20.58.1880">
    <property type="match status" value="1"/>
</dbReference>
<dbReference type="SUPFAM" id="SSF46689">
    <property type="entry name" value="Homeodomain-like"/>
    <property type="match status" value="2"/>
</dbReference>
<dbReference type="InterPro" id="IPR017884">
    <property type="entry name" value="SANT_dom"/>
</dbReference>
<dbReference type="PANTHER" id="PTHR16089">
    <property type="entry name" value="REST COREPRESSOR COREST PROTEIN-RELATED"/>
    <property type="match status" value="1"/>
</dbReference>
<feature type="region of interest" description="Disordered" evidence="11">
    <location>
        <begin position="57"/>
        <end position="98"/>
    </location>
</feature>
<dbReference type="GO" id="GO:0003714">
    <property type="term" value="F:transcription corepressor activity"/>
    <property type="evidence" value="ECO:0007669"/>
    <property type="project" value="TreeGrafter"/>
</dbReference>
<dbReference type="InterPro" id="IPR049048">
    <property type="entry name" value="REST_helical"/>
</dbReference>
<keyword evidence="7" id="KW-0539">Nucleus</keyword>
<evidence type="ECO:0000256" key="4">
    <source>
        <dbReference type="ARBA" id="ARBA00023015"/>
    </source>
</evidence>
<organism evidence="14 15">
    <name type="scientific">Chiloscyllium punctatum</name>
    <name type="common">Brownbanded bambooshark</name>
    <name type="synonym">Hemiscyllium punctatum</name>
    <dbReference type="NCBI Taxonomy" id="137246"/>
    <lineage>
        <taxon>Eukaryota</taxon>
        <taxon>Metazoa</taxon>
        <taxon>Chordata</taxon>
        <taxon>Craniata</taxon>
        <taxon>Vertebrata</taxon>
        <taxon>Chondrichthyes</taxon>
        <taxon>Elasmobranchii</taxon>
        <taxon>Galeomorphii</taxon>
        <taxon>Galeoidea</taxon>
        <taxon>Orectolobiformes</taxon>
        <taxon>Hemiscylliidae</taxon>
        <taxon>Chiloscyllium</taxon>
    </lineage>
</organism>
<feature type="region of interest" description="Disordered" evidence="11">
    <location>
        <begin position="1"/>
        <end position="25"/>
    </location>
</feature>
<dbReference type="FunFam" id="4.10.1240.50:FF:000002">
    <property type="entry name" value="REST corepressor isoform X1"/>
    <property type="match status" value="1"/>
</dbReference>
<feature type="domain" description="SANT" evidence="13">
    <location>
        <begin position="400"/>
        <end position="451"/>
    </location>
</feature>
<dbReference type="InterPro" id="IPR051066">
    <property type="entry name" value="Trans_reg/Corepressor"/>
</dbReference>
<dbReference type="FunFam" id="1.10.10.60:FF:000033">
    <property type="entry name" value="REST corepressor 3"/>
    <property type="match status" value="1"/>
</dbReference>
<evidence type="ECO:0000313" key="14">
    <source>
        <dbReference type="EMBL" id="GCC20643.1"/>
    </source>
</evidence>
<gene>
    <name evidence="14" type="ORF">chiPu_0019207</name>
</gene>
<evidence type="ECO:0000256" key="10">
    <source>
        <dbReference type="ARBA" id="ARBA00040517"/>
    </source>
</evidence>
<dbReference type="PANTHER" id="PTHR16089:SF12">
    <property type="entry name" value="REST COREPRESSOR 2"/>
    <property type="match status" value="1"/>
</dbReference>
<evidence type="ECO:0000256" key="9">
    <source>
        <dbReference type="ARBA" id="ARBA00038011"/>
    </source>
</evidence>
<keyword evidence="2" id="KW-0678">Repressor</keyword>
<comment type="similarity">
    <text evidence="9">Belongs to the CoREST family.</text>
</comment>
<dbReference type="Pfam" id="PF00249">
    <property type="entry name" value="Myb_DNA-binding"/>
    <property type="match status" value="2"/>
</dbReference>
<dbReference type="SMART" id="SM01189">
    <property type="entry name" value="ELM2"/>
    <property type="match status" value="1"/>
</dbReference>
<evidence type="ECO:0000256" key="5">
    <source>
        <dbReference type="ARBA" id="ARBA00023054"/>
    </source>
</evidence>
<keyword evidence="4" id="KW-0805">Transcription regulation</keyword>
<accession>A0A401RR44</accession>
<evidence type="ECO:0000259" key="12">
    <source>
        <dbReference type="PROSITE" id="PS51156"/>
    </source>
</evidence>
<dbReference type="GO" id="GO:0006357">
    <property type="term" value="P:regulation of transcription by RNA polymerase II"/>
    <property type="evidence" value="ECO:0007669"/>
    <property type="project" value="TreeGrafter"/>
</dbReference>
<dbReference type="Gene3D" id="1.10.10.60">
    <property type="entry name" value="Homeodomain-like"/>
    <property type="match status" value="1"/>
</dbReference>
<dbReference type="OMA" id="RHENPSH"/>
<comment type="function">
    <text evidence="8">May act as a component of a corepressor complex that represses transcription.</text>
</comment>
<dbReference type="InterPro" id="IPR009057">
    <property type="entry name" value="Homeodomain-like_sf"/>
</dbReference>
<dbReference type="InterPro" id="IPR000949">
    <property type="entry name" value="ELM2_dom"/>
</dbReference>
<reference evidence="14 15" key="1">
    <citation type="journal article" date="2018" name="Nat. Ecol. Evol.">
        <title>Shark genomes provide insights into elasmobranch evolution and the origin of vertebrates.</title>
        <authorList>
            <person name="Hara Y"/>
            <person name="Yamaguchi K"/>
            <person name="Onimaru K"/>
            <person name="Kadota M"/>
            <person name="Koyanagi M"/>
            <person name="Keeley SD"/>
            <person name="Tatsumi K"/>
            <person name="Tanaka K"/>
            <person name="Motone F"/>
            <person name="Kageyama Y"/>
            <person name="Nozu R"/>
            <person name="Adachi N"/>
            <person name="Nishimura O"/>
            <person name="Nakagawa R"/>
            <person name="Tanegashima C"/>
            <person name="Kiyatake I"/>
            <person name="Matsumoto R"/>
            <person name="Murakumo K"/>
            <person name="Nishida K"/>
            <person name="Terakita A"/>
            <person name="Kuratani S"/>
            <person name="Sato K"/>
            <person name="Hyodo S Kuraku.S."/>
        </authorList>
    </citation>
    <scope>NUCLEOTIDE SEQUENCE [LARGE SCALE GENOMIC DNA]</scope>
</reference>
<feature type="domain" description="SANT" evidence="13">
    <location>
        <begin position="201"/>
        <end position="252"/>
    </location>
</feature>
<feature type="compositionally biased region" description="Low complexity" evidence="11">
    <location>
        <begin position="532"/>
        <end position="541"/>
    </location>
</feature>
<feature type="region of interest" description="Disordered" evidence="11">
    <location>
        <begin position="265"/>
        <end position="335"/>
    </location>
</feature>
<dbReference type="OrthoDB" id="10064338at2759"/>
<keyword evidence="3" id="KW-0677">Repeat</keyword>
<dbReference type="Proteomes" id="UP000287033">
    <property type="component" value="Unassembled WGS sequence"/>
</dbReference>
<keyword evidence="5" id="KW-0175">Coiled coil</keyword>
<dbReference type="EMBL" id="BEZZ01001877">
    <property type="protein sequence ID" value="GCC20643.1"/>
    <property type="molecule type" value="Genomic_DNA"/>
</dbReference>
<comment type="subcellular location">
    <subcellularLocation>
        <location evidence="1">Nucleus</location>
    </subcellularLocation>
</comment>
<dbReference type="Pfam" id="PF01448">
    <property type="entry name" value="ELM2"/>
    <property type="match status" value="1"/>
</dbReference>
<dbReference type="AlphaFoldDB" id="A0A401RR44"/>